<dbReference type="FunFam" id="3.30.420.40:FF:000171">
    <property type="entry name" value="Heat shock 70 kDa protein 4"/>
    <property type="match status" value="2"/>
</dbReference>
<dbReference type="FunFam" id="3.90.640.10:FF:000004">
    <property type="entry name" value="Heat shock 70 kDa protein 4"/>
    <property type="match status" value="1"/>
</dbReference>
<dbReference type="Gene3D" id="2.60.34.10">
    <property type="entry name" value="Substrate Binding Domain Of DNAk, Chain A, domain 1"/>
    <property type="match status" value="1"/>
</dbReference>
<keyword evidence="1" id="KW-0547">Nucleotide-binding</keyword>
<dbReference type="SUPFAM" id="SSF53067">
    <property type="entry name" value="Actin-like ATPase domain"/>
    <property type="match status" value="2"/>
</dbReference>
<dbReference type="PANTHER" id="PTHR45639:SF4">
    <property type="entry name" value="HSC70CB, ISOFORM G"/>
    <property type="match status" value="1"/>
</dbReference>
<dbReference type="Gene3D" id="3.90.640.10">
    <property type="entry name" value="Actin, Chain A, domain 4"/>
    <property type="match status" value="1"/>
</dbReference>
<dbReference type="GO" id="GO:0005524">
    <property type="term" value="F:ATP binding"/>
    <property type="evidence" value="ECO:0007669"/>
    <property type="project" value="UniProtKB-KW"/>
</dbReference>
<proteinExistence type="predicted"/>
<dbReference type="SUPFAM" id="SSF100934">
    <property type="entry name" value="Heat shock protein 70kD (HSP70), C-terminal subdomain"/>
    <property type="match status" value="2"/>
</dbReference>
<keyword evidence="2" id="KW-0067">ATP-binding</keyword>
<name>A0A7S0BS90_9RHOD</name>
<evidence type="ECO:0000313" key="4">
    <source>
        <dbReference type="EMBL" id="CAD8402112.1"/>
    </source>
</evidence>
<dbReference type="InterPro" id="IPR013126">
    <property type="entry name" value="Hsp_70_fam"/>
</dbReference>
<protein>
    <submittedName>
        <fullName evidence="4">Uncharacterized protein</fullName>
    </submittedName>
</protein>
<dbReference type="Pfam" id="PF00012">
    <property type="entry name" value="HSP70"/>
    <property type="match status" value="1"/>
</dbReference>
<dbReference type="AlphaFoldDB" id="A0A7S0BS90"/>
<dbReference type="GO" id="GO:0140662">
    <property type="term" value="F:ATP-dependent protein folding chaperone"/>
    <property type="evidence" value="ECO:0007669"/>
    <property type="project" value="InterPro"/>
</dbReference>
<dbReference type="InterPro" id="IPR029048">
    <property type="entry name" value="HSP70_C_sf"/>
</dbReference>
<dbReference type="EMBL" id="HBEK01022053">
    <property type="protein sequence ID" value="CAD8402112.1"/>
    <property type="molecule type" value="Transcribed_RNA"/>
</dbReference>
<dbReference type="FunFam" id="1.20.1270.10:FF:000002">
    <property type="entry name" value="Heat shock 70 kDa protein 4"/>
    <property type="match status" value="1"/>
</dbReference>
<accession>A0A7S0BS90</accession>
<reference evidence="4" key="1">
    <citation type="submission" date="2021-01" db="EMBL/GenBank/DDBJ databases">
        <authorList>
            <person name="Corre E."/>
            <person name="Pelletier E."/>
            <person name="Niang G."/>
            <person name="Scheremetjew M."/>
            <person name="Finn R."/>
            <person name="Kale V."/>
            <person name="Holt S."/>
            <person name="Cochrane G."/>
            <person name="Meng A."/>
            <person name="Brown T."/>
            <person name="Cohen L."/>
        </authorList>
    </citation>
    <scope>NUCLEOTIDE SEQUENCE</scope>
    <source>
        <strain evidence="4">UTEX LB 2760</strain>
    </source>
</reference>
<evidence type="ECO:0000256" key="2">
    <source>
        <dbReference type="ARBA" id="ARBA00022840"/>
    </source>
</evidence>
<dbReference type="CDD" id="cd11732">
    <property type="entry name" value="ASKHA_NBD_HSP70_HSP105-110-like"/>
    <property type="match status" value="1"/>
</dbReference>
<evidence type="ECO:0000256" key="3">
    <source>
        <dbReference type="SAM" id="MobiDB-lite"/>
    </source>
</evidence>
<dbReference type="Gene3D" id="3.30.420.40">
    <property type="match status" value="2"/>
</dbReference>
<dbReference type="InterPro" id="IPR029047">
    <property type="entry name" value="HSP70_peptide-bd_sf"/>
</dbReference>
<gene>
    <name evidence="4" type="ORF">RMAR0315_LOCUS12116</name>
</gene>
<dbReference type="Gene3D" id="3.30.30.30">
    <property type="match status" value="1"/>
</dbReference>
<feature type="compositionally biased region" description="Basic and acidic residues" evidence="3">
    <location>
        <begin position="559"/>
        <end position="573"/>
    </location>
</feature>
<feature type="compositionally biased region" description="Basic and acidic residues" evidence="3">
    <location>
        <begin position="837"/>
        <end position="856"/>
    </location>
</feature>
<dbReference type="PRINTS" id="PR00301">
    <property type="entry name" value="HEATSHOCK70"/>
</dbReference>
<evidence type="ECO:0000256" key="1">
    <source>
        <dbReference type="ARBA" id="ARBA00022741"/>
    </source>
</evidence>
<feature type="region of interest" description="Disordered" evidence="3">
    <location>
        <begin position="500"/>
        <end position="574"/>
    </location>
</feature>
<dbReference type="GO" id="GO:0005829">
    <property type="term" value="C:cytosol"/>
    <property type="evidence" value="ECO:0007669"/>
    <property type="project" value="TreeGrafter"/>
</dbReference>
<organism evidence="4">
    <name type="scientific">Rhodosorus marinus</name>
    <dbReference type="NCBI Taxonomy" id="101924"/>
    <lineage>
        <taxon>Eukaryota</taxon>
        <taxon>Rhodophyta</taxon>
        <taxon>Stylonematophyceae</taxon>
        <taxon>Stylonematales</taxon>
        <taxon>Stylonemataceae</taxon>
        <taxon>Rhodosorus</taxon>
    </lineage>
</organism>
<dbReference type="PANTHER" id="PTHR45639">
    <property type="entry name" value="HSC70CB, ISOFORM G-RELATED"/>
    <property type="match status" value="1"/>
</dbReference>
<feature type="compositionally biased region" description="Basic and acidic residues" evidence="3">
    <location>
        <begin position="789"/>
        <end position="829"/>
    </location>
</feature>
<dbReference type="Gene3D" id="1.20.1270.10">
    <property type="match status" value="2"/>
</dbReference>
<dbReference type="GO" id="GO:0005634">
    <property type="term" value="C:nucleus"/>
    <property type="evidence" value="ECO:0007669"/>
    <property type="project" value="TreeGrafter"/>
</dbReference>
<sequence>MSGVGIDFGNVNCVVAVARRGGIDVLTNEVSNRATPCMVAFQGEQRHVGESAANFAMQNFRNTCTDLKCLLAVRAESEDAKIGVDWVKNKLAEGPEGFIAAECTYGKEGNTSQFSYEALVGAMLSKLLSVASAEMKTEMTECVVSVPAYYTDIQKRALLDAARIGNVKVLRLLSEHSAAALNYGIFRTKDLPESKPMKVAFVDIGQQQTTVSIADFLKSGVKIISVASDKVLGGRDWDNLLVHHFAKEFSEKYNLNVLSAARPTLRLRKECEKLKKVLSANPEAPLNIECLMEDTDVKGFMSRDAYQVMMEPLLQKLEDVCLEALKGAGLKDGSQIANVEVIGGGTRIPSVKNSIAKVFGKQVKTTLNADEAIARGCALMCAMMSPTLRVREYALSDASPYLLSLQRIQEDDMIEGDDITLLPLFGSTPCMKAVSLKHTGACRLILKSDKSEPIADYFVEAEKPADQEPGKLKVKVKVNGNGIATVHSAALLIEEEVDVPMKDAEKTEESKPGDTKKDESKPSATEDKAAPSADADAGTDAPMPEETAPGAESNPPTSRADEKPAVDVTDAARTKKVKKTRSIDLVVRRGSMNMGLTEASLAKAFEDEAQMKAADTYQRERADSLNALESYVYDSREKLDDYGKLKEFVPDDLRTQILKDLEVAEEWIYSAEAEEAAKSTFVERKDSLFAKIGPIQARYIESENRPVCIDRLKDTILKYKEVIVPGVAKYEHLTEEDKSTVLKSCEGAMLWLTKESAEQDSMPKNVDPKLTTRMLEAKEQEVVSICKPIAEKPKPKVEPPKEAENPKDGASKPAEGESKADDGKAKAADAGDDSGDVEMKDADTDSKAADGAHVENGEEPNPTNTE</sequence>
<feature type="compositionally biased region" description="Basic and acidic residues" evidence="3">
    <location>
        <begin position="500"/>
        <end position="529"/>
    </location>
</feature>
<dbReference type="InterPro" id="IPR043129">
    <property type="entry name" value="ATPase_NBD"/>
</dbReference>
<feature type="region of interest" description="Disordered" evidence="3">
    <location>
        <begin position="786"/>
        <end position="866"/>
    </location>
</feature>